<dbReference type="EMBL" id="CP098400">
    <property type="protein sequence ID" value="URW80807.1"/>
    <property type="molecule type" value="Genomic_DNA"/>
</dbReference>
<reference evidence="2" key="2">
    <citation type="submission" date="2022-06" db="EMBL/GenBank/DDBJ databases">
        <title>Xiashengella guii gen. nov. sp. nov., a bacterium isolated form anaerobic digestion tank.</title>
        <authorList>
            <person name="Huang H."/>
        </authorList>
    </citation>
    <scope>NUCLEOTIDE SEQUENCE</scope>
    <source>
        <strain evidence="2">Ai-910</strain>
    </source>
</reference>
<dbReference type="Gene3D" id="2.40.10.10">
    <property type="entry name" value="Trypsin-like serine proteases"/>
    <property type="match status" value="2"/>
</dbReference>
<evidence type="ECO:0000313" key="3">
    <source>
        <dbReference type="Proteomes" id="UP001056426"/>
    </source>
</evidence>
<dbReference type="PANTHER" id="PTHR36234">
    <property type="entry name" value="LYSYL ENDOPEPTIDASE"/>
    <property type="match status" value="1"/>
</dbReference>
<dbReference type="SUPFAM" id="SSF50494">
    <property type="entry name" value="Trypsin-like serine proteases"/>
    <property type="match status" value="1"/>
</dbReference>
<reference evidence="2" key="1">
    <citation type="submission" date="2022-05" db="EMBL/GenBank/DDBJ databases">
        <authorList>
            <person name="Sun X."/>
        </authorList>
    </citation>
    <scope>NUCLEOTIDE SEQUENCE</scope>
    <source>
        <strain evidence="2">Ai-910</strain>
    </source>
</reference>
<organism evidence="2 3">
    <name type="scientific">Xiashengella succiniciproducens</name>
    <dbReference type="NCBI Taxonomy" id="2949635"/>
    <lineage>
        <taxon>Bacteria</taxon>
        <taxon>Pseudomonadati</taxon>
        <taxon>Bacteroidota</taxon>
        <taxon>Bacteroidia</taxon>
        <taxon>Marinilabiliales</taxon>
        <taxon>Marinilabiliaceae</taxon>
        <taxon>Xiashengella</taxon>
    </lineage>
</organism>
<protein>
    <submittedName>
        <fullName evidence="2">Trypsin-like peptidase domain-containing protein</fullName>
    </submittedName>
</protein>
<dbReference type="NCBIfam" id="TIGR04183">
    <property type="entry name" value="Por_Secre_tail"/>
    <property type="match status" value="1"/>
</dbReference>
<dbReference type="GO" id="GO:0006508">
    <property type="term" value="P:proteolysis"/>
    <property type="evidence" value="ECO:0007669"/>
    <property type="project" value="InterPro"/>
</dbReference>
<accession>A0A9J6ZSU3</accession>
<dbReference type="InterPro" id="IPR009003">
    <property type="entry name" value="Peptidase_S1_PA"/>
</dbReference>
<evidence type="ECO:0000313" key="2">
    <source>
        <dbReference type="EMBL" id="URW80807.1"/>
    </source>
</evidence>
<gene>
    <name evidence="2" type="ORF">M9189_05505</name>
</gene>
<evidence type="ECO:0000259" key="1">
    <source>
        <dbReference type="Pfam" id="PF18962"/>
    </source>
</evidence>
<sequence length="724" mass="78602">MNVFKGGLILGLVVLGLGSADISAQLSHGGSPAAWPVVDVYDSGAEVIELPGIPKSATLNLGMEEKSASQPLRFAHPFFVSYSPDNSGSWQCNDDGSRTWHLAIKSLGAYSINLIFDRFVLHEGNSVFIYTPDQSAVLGALTYQNNNPEGILATAPIPGDEIIVELNIEAGAEEPELLIGAINHDYLNIFKVLEDDLKTSRMGYSSACHPEMSCEADELRLTNGQAVARLITDGTELCSGTLVNNTLLDGKPYFLTASHCLKGPNSHVASVFTFNYAVPHCQNNIEGAFLQTTSGSFIRARAADLDFVLLEMYEMPAPEYRPYWAGWSRTTAPEAPVYTIHHPQGDVKKISYSDNAPTNATFSYSGMVSNAHWLVGRWDRGATQGGSSGGGLFDASGRLIGGLSGGSATCANPVSDYFFRLNKAWNYYPEPEKQLAAWLAPVESNAMAIDGFDYYSETVKRYSNFTPSDEVGLFNLQGGSGYYSGHNSRGDRAFAEHFGFFSKATLHGFYILPASTAALQTYNVNIKVWGGTNAPEVELWSMNNVDARALRINREYVVMLDSPLALNGNIWVGVELQYPSDGEDFALYQTAFRTERPDNAWVRGADNIWRKLSDTGSGAGSASFMIDVLLSGVELIDTSDVIIDKGNFRISPNPARGTIDLYIYDLSGTARVDAFTLSGKLASSKNVMLNNGRGIMDISGLAPGVYIIRVEIEGKKYTGKLSVI</sequence>
<dbReference type="AlphaFoldDB" id="A0A9J6ZSU3"/>
<dbReference type="InterPro" id="IPR043504">
    <property type="entry name" value="Peptidase_S1_PA_chymotrypsin"/>
</dbReference>
<dbReference type="KEGG" id="alkq:M9189_05505"/>
<name>A0A9J6ZSU3_9BACT</name>
<keyword evidence="3" id="KW-1185">Reference proteome</keyword>
<dbReference type="Pfam" id="PF18962">
    <property type="entry name" value="Por_Secre_tail"/>
    <property type="match status" value="1"/>
</dbReference>
<dbReference type="Proteomes" id="UP001056426">
    <property type="component" value="Chromosome"/>
</dbReference>
<feature type="domain" description="Secretion system C-terminal sorting" evidence="1">
    <location>
        <begin position="650"/>
        <end position="722"/>
    </location>
</feature>
<dbReference type="PROSITE" id="PS00134">
    <property type="entry name" value="TRYPSIN_HIS"/>
    <property type="match status" value="1"/>
</dbReference>
<proteinExistence type="predicted"/>
<dbReference type="RefSeq" id="WP_250725242.1">
    <property type="nucleotide sequence ID" value="NZ_CP098400.1"/>
</dbReference>
<dbReference type="InterPro" id="IPR018114">
    <property type="entry name" value="TRYPSIN_HIS"/>
</dbReference>
<dbReference type="InterPro" id="IPR026444">
    <property type="entry name" value="Secre_tail"/>
</dbReference>
<dbReference type="PANTHER" id="PTHR36234:SF5">
    <property type="entry name" value="LYSYL ENDOPEPTIDASE"/>
    <property type="match status" value="1"/>
</dbReference>
<dbReference type="Pfam" id="PF13365">
    <property type="entry name" value="Trypsin_2"/>
    <property type="match status" value="1"/>
</dbReference>
<dbReference type="GO" id="GO:0004252">
    <property type="term" value="F:serine-type endopeptidase activity"/>
    <property type="evidence" value="ECO:0007669"/>
    <property type="project" value="InterPro"/>
</dbReference>